<dbReference type="PATRIC" id="fig|742734.4.peg.2917"/>
<dbReference type="InterPro" id="IPR017441">
    <property type="entry name" value="Protein_kinase_ATP_BS"/>
</dbReference>
<keyword evidence="1 3" id="KW-0547">Nucleotide-binding</keyword>
<proteinExistence type="predicted"/>
<gene>
    <name evidence="6" type="ORF">HMPREF9470_02717</name>
</gene>
<dbReference type="GO" id="GO:0004674">
    <property type="term" value="F:protein serine/threonine kinase activity"/>
    <property type="evidence" value="ECO:0007669"/>
    <property type="project" value="TreeGrafter"/>
</dbReference>
<keyword evidence="2 3" id="KW-0067">ATP-binding</keyword>
<sequence length="514" mass="58316">MTKEGSTEEKILFGKYRLLHKLGTGRTGTVWLALHLGLEEYRAIKCVPRTCADYETFRREALILKELQHPGIPMIYDLEEDPEYFYLIEEYLQGYSLYTLIKCQGTLKQADAVRYGMQICGLVEYMHSACKQPILYLDLQPHNLIICNGTVKLIDFDHAASCLDANQEEQRYGTVGCAAPEQYTSDGILDQRTDVYAIGAVLRFMLTGTLKQGVFAPQIVTEPLQSIIEKCMEPNMDRRYESAKELNSVLRRLCIRELTVNNDHRAGPSLIINLAGVRPGAGITHLSLGLLHFLTIQGYEVLYEEHNRSQAVRTLARQVNARPDRRGIYSVNGCFMKPWYGPAVRLEEPLDFSVVLRDYGTDWKILLEESARDHVLVTAVTDSAWEACYIQRAVSALMDQQDLYKGKKAVFIFRHAGQGYSGRRFHIRDWNGLLKQSLLYRSPEYRDPFSRDRSTQLFFRSLWDGISGEAGTERSKRGWLKGWDTAKGAVLRAAGTLRPDAGSSGSSEREGERG</sequence>
<dbReference type="CDD" id="cd14014">
    <property type="entry name" value="STKc_PknB_like"/>
    <property type="match status" value="1"/>
</dbReference>
<feature type="region of interest" description="Disordered" evidence="4">
    <location>
        <begin position="494"/>
        <end position="514"/>
    </location>
</feature>
<feature type="domain" description="Protein kinase" evidence="5">
    <location>
        <begin position="16"/>
        <end position="288"/>
    </location>
</feature>
<dbReference type="Proteomes" id="UP000037392">
    <property type="component" value="Unassembled WGS sequence"/>
</dbReference>
<evidence type="ECO:0000256" key="1">
    <source>
        <dbReference type="ARBA" id="ARBA00022741"/>
    </source>
</evidence>
<evidence type="ECO:0000256" key="3">
    <source>
        <dbReference type="PROSITE-ProRule" id="PRU10141"/>
    </source>
</evidence>
<dbReference type="SUPFAM" id="SSF56112">
    <property type="entry name" value="Protein kinase-like (PK-like)"/>
    <property type="match status" value="1"/>
</dbReference>
<evidence type="ECO:0000313" key="7">
    <source>
        <dbReference type="Proteomes" id="UP000037392"/>
    </source>
</evidence>
<comment type="caution">
    <text evidence="6">The sequence shown here is derived from an EMBL/GenBank/DDBJ whole genome shotgun (WGS) entry which is preliminary data.</text>
</comment>
<dbReference type="InterPro" id="IPR000719">
    <property type="entry name" value="Prot_kinase_dom"/>
</dbReference>
<dbReference type="GO" id="GO:0035556">
    <property type="term" value="P:intracellular signal transduction"/>
    <property type="evidence" value="ECO:0007669"/>
    <property type="project" value="TreeGrafter"/>
</dbReference>
<dbReference type="GeneID" id="93163210"/>
<dbReference type="PROSITE" id="PS50011">
    <property type="entry name" value="PROTEIN_KINASE_DOM"/>
    <property type="match status" value="1"/>
</dbReference>
<feature type="binding site" evidence="3">
    <location>
        <position position="45"/>
    </location>
    <ligand>
        <name>ATP</name>
        <dbReference type="ChEBI" id="CHEBI:30616"/>
    </ligand>
</feature>
<evidence type="ECO:0000256" key="4">
    <source>
        <dbReference type="SAM" id="MobiDB-lite"/>
    </source>
</evidence>
<dbReference type="PANTHER" id="PTHR24346:SF30">
    <property type="entry name" value="MATERNAL EMBRYONIC LEUCINE ZIPPER KINASE"/>
    <property type="match status" value="1"/>
</dbReference>
<dbReference type="Pfam" id="PF00069">
    <property type="entry name" value="Pkinase"/>
    <property type="match status" value="1"/>
</dbReference>
<evidence type="ECO:0000313" key="6">
    <source>
        <dbReference type="EMBL" id="KMW18613.1"/>
    </source>
</evidence>
<dbReference type="GO" id="GO:0005524">
    <property type="term" value="F:ATP binding"/>
    <property type="evidence" value="ECO:0007669"/>
    <property type="project" value="UniProtKB-UniRule"/>
</dbReference>
<reference evidence="6 7" key="1">
    <citation type="submission" date="2011-04" db="EMBL/GenBank/DDBJ databases">
        <title>The Genome Sequence of Clostridium citroniae WAL-19142.</title>
        <authorList>
            <consortium name="The Broad Institute Genome Sequencing Platform"/>
            <person name="Earl A."/>
            <person name="Ward D."/>
            <person name="Feldgarden M."/>
            <person name="Gevers D."/>
            <person name="Warren Y.A."/>
            <person name="Tyrrell K.L."/>
            <person name="Citron D.M."/>
            <person name="Goldstein E.J."/>
            <person name="Daigneault M."/>
            <person name="Allen-Vercoe E."/>
            <person name="Young S.K."/>
            <person name="Zeng Q."/>
            <person name="Gargeya S."/>
            <person name="Fitzgerald M."/>
            <person name="Haas B."/>
            <person name="Abouelleil A."/>
            <person name="Alvarado L."/>
            <person name="Arachchi H.M."/>
            <person name="Berlin A."/>
            <person name="Brown A."/>
            <person name="Chapman S.B."/>
            <person name="Chen Z."/>
            <person name="Dunbar C."/>
            <person name="Freedman E."/>
            <person name="Gearin G."/>
            <person name="Gellesch M."/>
            <person name="Goldberg J."/>
            <person name="Griggs A."/>
            <person name="Gujja S."/>
            <person name="Heilman E.R."/>
            <person name="Heiman D."/>
            <person name="Howarth C."/>
            <person name="Larson L."/>
            <person name="Lui A."/>
            <person name="MacDonald P.J."/>
            <person name="Mehta T."/>
            <person name="Montmayeur A."/>
            <person name="Murphy C."/>
            <person name="Neiman D."/>
            <person name="Pearson M."/>
            <person name="Priest M."/>
            <person name="Roberts A."/>
            <person name="Saif S."/>
            <person name="Shea T."/>
            <person name="Shenoy N."/>
            <person name="Sisk P."/>
            <person name="Stolte C."/>
            <person name="Sykes S."/>
            <person name="White J."/>
            <person name="Yandava C."/>
            <person name="Wortman J."/>
            <person name="Nusbaum C."/>
            <person name="Birren B."/>
        </authorList>
    </citation>
    <scope>NUCLEOTIDE SEQUENCE [LARGE SCALE GENOMIC DNA]</scope>
    <source>
        <strain evidence="6 7">WAL-19142</strain>
    </source>
</reference>
<dbReference type="PANTHER" id="PTHR24346">
    <property type="entry name" value="MAP/MICROTUBULE AFFINITY-REGULATING KINASE"/>
    <property type="match status" value="1"/>
</dbReference>
<accession>A0A0J9C0I9</accession>
<dbReference type="RefSeq" id="WP_082173888.1">
    <property type="nucleotide sequence ID" value="NZ_KQ235878.1"/>
</dbReference>
<dbReference type="OrthoDB" id="9788659at2"/>
<dbReference type="InterPro" id="IPR011009">
    <property type="entry name" value="Kinase-like_dom_sf"/>
</dbReference>
<name>A0A0J9C0I9_9FIRM</name>
<organism evidence="6 7">
    <name type="scientific">[Clostridium] citroniae WAL-19142</name>
    <dbReference type="NCBI Taxonomy" id="742734"/>
    <lineage>
        <taxon>Bacteria</taxon>
        <taxon>Bacillati</taxon>
        <taxon>Bacillota</taxon>
        <taxon>Clostridia</taxon>
        <taxon>Lachnospirales</taxon>
        <taxon>Lachnospiraceae</taxon>
        <taxon>Enterocloster</taxon>
    </lineage>
</organism>
<dbReference type="GO" id="GO:0005737">
    <property type="term" value="C:cytoplasm"/>
    <property type="evidence" value="ECO:0007669"/>
    <property type="project" value="TreeGrafter"/>
</dbReference>
<evidence type="ECO:0000256" key="2">
    <source>
        <dbReference type="ARBA" id="ARBA00022840"/>
    </source>
</evidence>
<evidence type="ECO:0000259" key="5">
    <source>
        <dbReference type="PROSITE" id="PS50011"/>
    </source>
</evidence>
<dbReference type="EMBL" id="ADLK01000022">
    <property type="protein sequence ID" value="KMW18613.1"/>
    <property type="molecule type" value="Genomic_DNA"/>
</dbReference>
<dbReference type="PROSITE" id="PS00107">
    <property type="entry name" value="PROTEIN_KINASE_ATP"/>
    <property type="match status" value="1"/>
</dbReference>
<dbReference type="Gene3D" id="1.10.510.10">
    <property type="entry name" value="Transferase(Phosphotransferase) domain 1"/>
    <property type="match status" value="1"/>
</dbReference>
<dbReference type="AlphaFoldDB" id="A0A0J9C0I9"/>
<protein>
    <recommendedName>
        <fullName evidence="5">Protein kinase domain-containing protein</fullName>
    </recommendedName>
</protein>